<dbReference type="SUPFAM" id="SSF54060">
    <property type="entry name" value="His-Me finger endonucleases"/>
    <property type="match status" value="1"/>
</dbReference>
<evidence type="ECO:0000313" key="3">
    <source>
        <dbReference type="Proteomes" id="UP000663832"/>
    </source>
</evidence>
<proteinExistence type="predicted"/>
<evidence type="ECO:0000259" key="1">
    <source>
        <dbReference type="Pfam" id="PF05551"/>
    </source>
</evidence>
<gene>
    <name evidence="2" type="ORF">QVE165_LOCUS38439</name>
</gene>
<name>A0A815MF61_9BILA</name>
<feature type="domain" description="Zinc-binding loop region of homing endonuclease" evidence="1">
    <location>
        <begin position="9"/>
        <end position="43"/>
    </location>
</feature>
<dbReference type="InterPro" id="IPR044930">
    <property type="entry name" value="Homing_endonuclease_His-Me"/>
</dbReference>
<protein>
    <recommendedName>
        <fullName evidence="1">Zinc-binding loop region of homing endonuclease domain-containing protein</fullName>
    </recommendedName>
</protein>
<evidence type="ECO:0000313" key="2">
    <source>
        <dbReference type="EMBL" id="CAF1423497.1"/>
    </source>
</evidence>
<dbReference type="Proteomes" id="UP000663832">
    <property type="component" value="Unassembled WGS sequence"/>
</dbReference>
<dbReference type="EMBL" id="CAJNOM010000413">
    <property type="protein sequence ID" value="CAF1423497.1"/>
    <property type="molecule type" value="Genomic_DNA"/>
</dbReference>
<dbReference type="InterPro" id="IPR008704">
    <property type="entry name" value="Endonuclease_Zinc-binding_loop"/>
</dbReference>
<dbReference type="AlphaFoldDB" id="A0A815MF61"/>
<dbReference type="Gene3D" id="3.90.75.10">
    <property type="entry name" value="Homing Intron 3 (I-ppo) Encoded Endonuclease, Chain A"/>
    <property type="match status" value="1"/>
</dbReference>
<dbReference type="OrthoDB" id="10648803at2759"/>
<reference evidence="2" key="1">
    <citation type="submission" date="2021-02" db="EMBL/GenBank/DDBJ databases">
        <authorList>
            <person name="Nowell W R."/>
        </authorList>
    </citation>
    <scope>NUCLEOTIDE SEQUENCE</scope>
</reference>
<accession>A0A815MF61</accession>
<organism evidence="2 3">
    <name type="scientific">Adineta steineri</name>
    <dbReference type="NCBI Taxonomy" id="433720"/>
    <lineage>
        <taxon>Eukaryota</taxon>
        <taxon>Metazoa</taxon>
        <taxon>Spiralia</taxon>
        <taxon>Gnathifera</taxon>
        <taxon>Rotifera</taxon>
        <taxon>Eurotatoria</taxon>
        <taxon>Bdelloidea</taxon>
        <taxon>Adinetida</taxon>
        <taxon>Adinetidae</taxon>
        <taxon>Adineta</taxon>
    </lineage>
</organism>
<dbReference type="Pfam" id="PF05551">
    <property type="entry name" value="zf-His_Me_endon"/>
    <property type="match status" value="1"/>
</dbReference>
<dbReference type="InterPro" id="IPR044925">
    <property type="entry name" value="His-Me_finger_sf"/>
</dbReference>
<sequence length="101" mass="10984">MPALVVSGTKTTVSHLCDTTGCLRPEHIIDESFTKNVSRQRCAGMGLTIDGNIDTNTGMAPYRHGIEDCGLDGDLLEFTCRKIRAVFHSPKARAFIKSLSS</sequence>
<dbReference type="GO" id="GO:0004519">
    <property type="term" value="F:endonuclease activity"/>
    <property type="evidence" value="ECO:0007669"/>
    <property type="project" value="InterPro"/>
</dbReference>
<comment type="caution">
    <text evidence="2">The sequence shown here is derived from an EMBL/GenBank/DDBJ whole genome shotgun (WGS) entry which is preliminary data.</text>
</comment>
<keyword evidence="3" id="KW-1185">Reference proteome</keyword>